<keyword evidence="6" id="KW-0732">Signal</keyword>
<proteinExistence type="predicted"/>
<dbReference type="InterPro" id="IPR000276">
    <property type="entry name" value="GPCR_Rhodpsn"/>
</dbReference>
<keyword evidence="4 5" id="KW-0472">Membrane</keyword>
<reference evidence="8" key="1">
    <citation type="submission" date="2024-06" db="EMBL/GenBank/DDBJ databases">
        <authorList>
            <person name="Liu X."/>
            <person name="Lenzi L."/>
            <person name="Haldenby T S."/>
            <person name="Uol C."/>
        </authorList>
    </citation>
    <scope>NUCLEOTIDE SEQUENCE</scope>
</reference>
<feature type="signal peptide" evidence="6">
    <location>
        <begin position="1"/>
        <end position="37"/>
    </location>
</feature>
<evidence type="ECO:0000256" key="6">
    <source>
        <dbReference type="SAM" id="SignalP"/>
    </source>
</evidence>
<feature type="transmembrane region" description="Helical" evidence="5">
    <location>
        <begin position="205"/>
        <end position="229"/>
    </location>
</feature>
<feature type="transmembrane region" description="Helical" evidence="5">
    <location>
        <begin position="84"/>
        <end position="107"/>
    </location>
</feature>
<feature type="transmembrane region" description="Helical" evidence="5">
    <location>
        <begin position="444"/>
        <end position="463"/>
    </location>
</feature>
<dbReference type="SUPFAM" id="SSF81321">
    <property type="entry name" value="Family A G protein-coupled receptor-like"/>
    <property type="match status" value="1"/>
</dbReference>
<comment type="subcellular location">
    <subcellularLocation>
        <location evidence="1">Membrane</location>
    </subcellularLocation>
</comment>
<dbReference type="EMBL" id="CAXLJL010000101">
    <property type="protein sequence ID" value="CAL5131622.1"/>
    <property type="molecule type" value="Genomic_DNA"/>
</dbReference>
<dbReference type="PRINTS" id="PR00237">
    <property type="entry name" value="GPCRRHODOPSN"/>
</dbReference>
<dbReference type="Gene3D" id="1.20.1070.10">
    <property type="entry name" value="Rhodopsin 7-helix transmembrane proteins"/>
    <property type="match status" value="1"/>
</dbReference>
<protein>
    <recommendedName>
        <fullName evidence="7">G-protein coupled receptors family 1 profile domain-containing protein</fullName>
    </recommendedName>
</protein>
<keyword evidence="3 5" id="KW-1133">Transmembrane helix</keyword>
<dbReference type="GO" id="GO:0016020">
    <property type="term" value="C:membrane"/>
    <property type="evidence" value="ECO:0007669"/>
    <property type="project" value="UniProtKB-SubCell"/>
</dbReference>
<evidence type="ECO:0000313" key="8">
    <source>
        <dbReference type="EMBL" id="CAL5131622.1"/>
    </source>
</evidence>
<gene>
    <name evidence="8" type="ORF">CDAUBV1_LOCUS4139</name>
</gene>
<evidence type="ECO:0000259" key="7">
    <source>
        <dbReference type="PROSITE" id="PS50262"/>
    </source>
</evidence>
<dbReference type="InterPro" id="IPR052954">
    <property type="entry name" value="GPCR-Ligand_Int"/>
</dbReference>
<dbReference type="Pfam" id="PF00001">
    <property type="entry name" value="7tm_1"/>
    <property type="match status" value="1"/>
</dbReference>
<feature type="transmembrane region" description="Helical" evidence="5">
    <location>
        <begin position="392"/>
        <end position="418"/>
    </location>
</feature>
<organism evidence="8 9">
    <name type="scientific">Calicophoron daubneyi</name>
    <name type="common">Rumen fluke</name>
    <name type="synonym">Paramphistomum daubneyi</name>
    <dbReference type="NCBI Taxonomy" id="300641"/>
    <lineage>
        <taxon>Eukaryota</taxon>
        <taxon>Metazoa</taxon>
        <taxon>Spiralia</taxon>
        <taxon>Lophotrochozoa</taxon>
        <taxon>Platyhelminthes</taxon>
        <taxon>Trematoda</taxon>
        <taxon>Digenea</taxon>
        <taxon>Plagiorchiida</taxon>
        <taxon>Pronocephalata</taxon>
        <taxon>Paramphistomoidea</taxon>
        <taxon>Paramphistomidae</taxon>
        <taxon>Calicophoron</taxon>
    </lineage>
</organism>
<feature type="chain" id="PRO_5043517157" description="G-protein coupled receptors family 1 profile domain-containing protein" evidence="6">
    <location>
        <begin position="38"/>
        <end position="679"/>
    </location>
</feature>
<dbReference type="PROSITE" id="PS50262">
    <property type="entry name" value="G_PROTEIN_RECEP_F1_2"/>
    <property type="match status" value="1"/>
</dbReference>
<keyword evidence="2 5" id="KW-0812">Transmembrane</keyword>
<feature type="transmembrane region" description="Helical" evidence="5">
    <location>
        <begin position="127"/>
        <end position="147"/>
    </location>
</feature>
<dbReference type="PANTHER" id="PTHR46641:SF2">
    <property type="entry name" value="FMRFAMIDE RECEPTOR"/>
    <property type="match status" value="1"/>
</dbReference>
<dbReference type="PANTHER" id="PTHR46641">
    <property type="entry name" value="FMRFAMIDE RECEPTOR-RELATED"/>
    <property type="match status" value="1"/>
</dbReference>
<dbReference type="AlphaFoldDB" id="A0AAV2T2F0"/>
<feature type="domain" description="G-protein coupled receptors family 1 profile" evidence="7">
    <location>
        <begin position="99"/>
        <end position="460"/>
    </location>
</feature>
<dbReference type="InterPro" id="IPR017452">
    <property type="entry name" value="GPCR_Rhodpsn_7TM"/>
</dbReference>
<dbReference type="GO" id="GO:0004930">
    <property type="term" value="F:G protein-coupled receptor activity"/>
    <property type="evidence" value="ECO:0007669"/>
    <property type="project" value="InterPro"/>
</dbReference>
<feature type="transmembrane region" description="Helical" evidence="5">
    <location>
        <begin position="159"/>
        <end position="185"/>
    </location>
</feature>
<evidence type="ECO:0000256" key="5">
    <source>
        <dbReference type="SAM" id="Phobius"/>
    </source>
</evidence>
<dbReference type="Proteomes" id="UP001497525">
    <property type="component" value="Unassembled WGS sequence"/>
</dbReference>
<evidence type="ECO:0000256" key="2">
    <source>
        <dbReference type="ARBA" id="ARBA00022692"/>
    </source>
</evidence>
<evidence type="ECO:0000313" key="9">
    <source>
        <dbReference type="Proteomes" id="UP001497525"/>
    </source>
</evidence>
<evidence type="ECO:0000256" key="1">
    <source>
        <dbReference type="ARBA" id="ARBA00004370"/>
    </source>
</evidence>
<evidence type="ECO:0000256" key="4">
    <source>
        <dbReference type="ARBA" id="ARBA00023136"/>
    </source>
</evidence>
<dbReference type="CDD" id="cd14978">
    <property type="entry name" value="7tmA_FMRFamide_R-like"/>
    <property type="match status" value="1"/>
</dbReference>
<sequence>MLSGGVWVCSTCRDDSRQFCLAWVCLICLMHVEISCGNHTQSEYLYSVNPDLSAVEVVGFVPAKNNGTSISSDSTNWNHVQAQILPVVLLLVASIGLVGNALNFIVLHAYHTSQITFGGECTARVNLIGLATADFFVCLTTLPLGYVRRRHKSFSFMLFYALIGPAMATYFLTVSVWMVLLMSVVRYLAVCRPLTSRTCLTSRNMFRVIVIIYFLALIFHIPSFITYTYEEKYIKRESNCTELHSNATDIIGVDMKDIWSSKCENPRVTILITERKFWNHHLVQMCYHIMHILLGNIVPFIGVVVSNIAVIRACKRSDECRRSFMRPQSVVRDGSVQRTNSQPPVVYKTPTNSGKANFGRNAASVMVLNPSTQLRLSLQRFPNRAANRVTPLLLAVILAFLLFTAPFGIVHLVCLHVMREMGARVRNDTGARRLYMALNLTVEWTNAIQLLGCASNFFLYFLVSTTFRRTTKRTFQRLYNEIKDCRSDLLTNIFLGKTSGTSQSWDKDTRTNALRRELDYELANPCVRRASPREMQLFYCPPKPHDDLNITNSKNKFSQKISQIKSHLTRRTVVESRPTATNTAYSSPLPRLGSTPSVRFGESSNIEWRSCGSAGCDVYPFVHHLPPYPGQMRMNAHCPGCCKLIHAHCSLPGSMLLRIKRPTSTLPQDEGEADQDNGR</sequence>
<name>A0AAV2T2F0_CALDB</name>
<comment type="caution">
    <text evidence="8">The sequence shown here is derived from an EMBL/GenBank/DDBJ whole genome shotgun (WGS) entry which is preliminary data.</text>
</comment>
<evidence type="ECO:0000256" key="3">
    <source>
        <dbReference type="ARBA" id="ARBA00022989"/>
    </source>
</evidence>
<accession>A0AAV2T2F0</accession>